<comment type="caution">
    <text evidence="1">The sequence shown here is derived from an EMBL/GenBank/DDBJ whole genome shotgun (WGS) entry which is preliminary data.</text>
</comment>
<evidence type="ECO:0000313" key="2">
    <source>
        <dbReference type="Proteomes" id="UP000629287"/>
    </source>
</evidence>
<dbReference type="Proteomes" id="UP000629287">
    <property type="component" value="Unassembled WGS sequence"/>
</dbReference>
<dbReference type="OrthoDB" id="4335204at2"/>
<proteinExistence type="predicted"/>
<dbReference type="EMBL" id="JADBGF010000001">
    <property type="protein sequence ID" value="MBE1602858.1"/>
    <property type="molecule type" value="Genomic_DNA"/>
</dbReference>
<accession>A0A8I0TYX7</accession>
<evidence type="ECO:0000313" key="1">
    <source>
        <dbReference type="EMBL" id="MBE1602858.1"/>
    </source>
</evidence>
<dbReference type="AlphaFoldDB" id="A0A8I0TYX7"/>
<sequence length="58" mass="6731">MTWAYTKAARRVRQGDDWRTHHVFGGEVCCGAHTIRAAGTCWWNSLTSIEPTIHRRFK</sequence>
<keyword evidence="2" id="KW-1185">Reference proteome</keyword>
<reference evidence="1 2" key="1">
    <citation type="submission" date="2020-10" db="EMBL/GenBank/DDBJ databases">
        <title>Sequencing the genomes of 1000 actinobacteria strains.</title>
        <authorList>
            <person name="Klenk H.-P."/>
        </authorList>
    </citation>
    <scope>NUCLEOTIDE SEQUENCE [LARGE SCALE GENOMIC DNA]</scope>
    <source>
        <strain evidence="1 2">DSM 41803</strain>
    </source>
</reference>
<protein>
    <submittedName>
        <fullName evidence="1">Uncharacterized protein</fullName>
    </submittedName>
</protein>
<name>A0A8I0TYX7_9ACTN</name>
<dbReference type="Gene3D" id="3.75.10.10">
    <property type="entry name" value="L-arginine/glycine Amidinotransferase, Chain A"/>
    <property type="match status" value="1"/>
</dbReference>
<gene>
    <name evidence="1" type="ORF">H4687_008987</name>
</gene>
<organism evidence="1 2">
    <name type="scientific">Streptomyces stelliscabiei</name>
    <dbReference type="NCBI Taxonomy" id="146820"/>
    <lineage>
        <taxon>Bacteria</taxon>
        <taxon>Bacillati</taxon>
        <taxon>Actinomycetota</taxon>
        <taxon>Actinomycetes</taxon>
        <taxon>Kitasatosporales</taxon>
        <taxon>Streptomycetaceae</taxon>
        <taxon>Streptomyces</taxon>
    </lineage>
</organism>